<dbReference type="InterPro" id="IPR006501">
    <property type="entry name" value="Pectinesterase_inhib_dom"/>
</dbReference>
<gene>
    <name evidence="15" type="ORF">CDL12_05554</name>
</gene>
<dbReference type="Pfam" id="PF01095">
    <property type="entry name" value="Pectinesterase"/>
    <property type="match status" value="1"/>
</dbReference>
<proteinExistence type="inferred from homology"/>
<dbReference type="InterPro" id="IPR012334">
    <property type="entry name" value="Pectin_lyas_fold"/>
</dbReference>
<dbReference type="UniPathway" id="UPA00545">
    <property type="reaction ID" value="UER00823"/>
</dbReference>
<dbReference type="EC" id="3.1.1.11" evidence="5 13"/>
<comment type="caution">
    <text evidence="15">The sequence shown here is derived from an EMBL/GenBank/DDBJ whole genome shotgun (WGS) entry which is preliminary data.</text>
</comment>
<reference evidence="16" key="1">
    <citation type="journal article" date="2018" name="Gigascience">
        <title>Genome assembly of the Pink Ipe (Handroanthus impetiginosus, Bignoniaceae), a highly valued, ecologically keystone Neotropical timber forest tree.</title>
        <authorList>
            <person name="Silva-Junior O.B."/>
            <person name="Grattapaglia D."/>
            <person name="Novaes E."/>
            <person name="Collevatti R.G."/>
        </authorList>
    </citation>
    <scope>NUCLEOTIDE SEQUENCE [LARGE SCALE GENOMIC DNA]</scope>
    <source>
        <strain evidence="16">cv. UFG-1</strain>
    </source>
</reference>
<dbReference type="FunFam" id="2.160.20.10:FF:000001">
    <property type="entry name" value="Pectinesterase"/>
    <property type="match status" value="1"/>
</dbReference>
<evidence type="ECO:0000256" key="12">
    <source>
        <dbReference type="PROSITE-ProRule" id="PRU10040"/>
    </source>
</evidence>
<dbReference type="SUPFAM" id="SSF101148">
    <property type="entry name" value="Plant invertase/pectin methylesterase inhibitor"/>
    <property type="match status" value="1"/>
</dbReference>
<evidence type="ECO:0000256" key="7">
    <source>
        <dbReference type="ARBA" id="ARBA00022525"/>
    </source>
</evidence>
<dbReference type="InterPro" id="IPR033131">
    <property type="entry name" value="Pectinesterase_Asp_AS"/>
</dbReference>
<evidence type="ECO:0000256" key="1">
    <source>
        <dbReference type="ARBA" id="ARBA00004191"/>
    </source>
</evidence>
<keyword evidence="10 13" id="KW-0961">Cell wall biogenesis/degradation</keyword>
<evidence type="ECO:0000256" key="10">
    <source>
        <dbReference type="ARBA" id="ARBA00023316"/>
    </source>
</evidence>
<dbReference type="Proteomes" id="UP000231279">
    <property type="component" value="Unassembled WGS sequence"/>
</dbReference>
<dbReference type="GO" id="GO:0042545">
    <property type="term" value="P:cell wall modification"/>
    <property type="evidence" value="ECO:0007669"/>
    <property type="project" value="UniProtKB-UniRule"/>
</dbReference>
<dbReference type="CDD" id="cd15798">
    <property type="entry name" value="PMEI-like_3"/>
    <property type="match status" value="1"/>
</dbReference>
<dbReference type="NCBIfam" id="TIGR01614">
    <property type="entry name" value="PME_inhib"/>
    <property type="match status" value="1"/>
</dbReference>
<comment type="catalytic activity">
    <reaction evidence="11 13">
        <text>[(1-&gt;4)-alpha-D-galacturonosyl methyl ester](n) + n H2O = [(1-&gt;4)-alpha-D-galacturonosyl](n) + n methanol + n H(+)</text>
        <dbReference type="Rhea" id="RHEA:22380"/>
        <dbReference type="Rhea" id="RHEA-COMP:14570"/>
        <dbReference type="Rhea" id="RHEA-COMP:14573"/>
        <dbReference type="ChEBI" id="CHEBI:15377"/>
        <dbReference type="ChEBI" id="CHEBI:15378"/>
        <dbReference type="ChEBI" id="CHEBI:17790"/>
        <dbReference type="ChEBI" id="CHEBI:140522"/>
        <dbReference type="ChEBI" id="CHEBI:140523"/>
        <dbReference type="EC" id="3.1.1.11"/>
    </reaction>
</comment>
<keyword evidence="16" id="KW-1185">Reference proteome</keyword>
<feature type="active site" evidence="12">
    <location>
        <position position="389"/>
    </location>
</feature>
<feature type="domain" description="Pectinesterase inhibitor" evidence="14">
    <location>
        <begin position="22"/>
        <end position="176"/>
    </location>
</feature>
<evidence type="ECO:0000256" key="8">
    <source>
        <dbReference type="ARBA" id="ARBA00022801"/>
    </source>
</evidence>
<evidence type="ECO:0000313" key="15">
    <source>
        <dbReference type="EMBL" id="PIN21744.1"/>
    </source>
</evidence>
<dbReference type="InterPro" id="IPR035513">
    <property type="entry name" value="Invertase/methylesterase_inhib"/>
</dbReference>
<evidence type="ECO:0000256" key="13">
    <source>
        <dbReference type="RuleBase" id="RU000589"/>
    </source>
</evidence>
<name>A0A2G9HW56_9LAMI</name>
<dbReference type="InterPro" id="IPR000070">
    <property type="entry name" value="Pectinesterase_cat"/>
</dbReference>
<comment type="similarity">
    <text evidence="4">In the C-terminal section; belongs to the pectinesterase family.</text>
</comment>
<dbReference type="SMART" id="SM00856">
    <property type="entry name" value="PMEI"/>
    <property type="match status" value="1"/>
</dbReference>
<accession>A0A2G9HW56</accession>
<dbReference type="EMBL" id="NKXS01000892">
    <property type="protein sequence ID" value="PIN21744.1"/>
    <property type="molecule type" value="Genomic_DNA"/>
</dbReference>
<dbReference type="STRING" id="429701.A0A2G9HW56"/>
<evidence type="ECO:0000256" key="2">
    <source>
        <dbReference type="ARBA" id="ARBA00005184"/>
    </source>
</evidence>
<comment type="subcellular location">
    <subcellularLocation>
        <location evidence="1 13">Secreted</location>
        <location evidence="1 13">Cell wall</location>
    </subcellularLocation>
</comment>
<dbReference type="GO" id="GO:0004857">
    <property type="term" value="F:enzyme inhibitor activity"/>
    <property type="evidence" value="ECO:0007669"/>
    <property type="project" value="InterPro"/>
</dbReference>
<dbReference type="GO" id="GO:0045490">
    <property type="term" value="P:pectin catabolic process"/>
    <property type="evidence" value="ECO:0007669"/>
    <property type="project" value="UniProtKB-UniRule"/>
</dbReference>
<dbReference type="GO" id="GO:0030599">
    <property type="term" value="F:pectinesterase activity"/>
    <property type="evidence" value="ECO:0007669"/>
    <property type="project" value="UniProtKB-UniRule"/>
</dbReference>
<dbReference type="AlphaFoldDB" id="A0A2G9HW56"/>
<evidence type="ECO:0000259" key="14">
    <source>
        <dbReference type="SMART" id="SM00856"/>
    </source>
</evidence>
<feature type="signal peptide" evidence="13">
    <location>
        <begin position="1"/>
        <end position="27"/>
    </location>
</feature>
<dbReference type="OrthoDB" id="2019149at2759"/>
<evidence type="ECO:0000256" key="11">
    <source>
        <dbReference type="ARBA" id="ARBA00047928"/>
    </source>
</evidence>
<keyword evidence="7 13" id="KW-0964">Secreted</keyword>
<organism evidence="15 16">
    <name type="scientific">Handroanthus impetiginosus</name>
    <dbReference type="NCBI Taxonomy" id="429701"/>
    <lineage>
        <taxon>Eukaryota</taxon>
        <taxon>Viridiplantae</taxon>
        <taxon>Streptophyta</taxon>
        <taxon>Embryophyta</taxon>
        <taxon>Tracheophyta</taxon>
        <taxon>Spermatophyta</taxon>
        <taxon>Magnoliopsida</taxon>
        <taxon>eudicotyledons</taxon>
        <taxon>Gunneridae</taxon>
        <taxon>Pentapetalae</taxon>
        <taxon>asterids</taxon>
        <taxon>lamiids</taxon>
        <taxon>Lamiales</taxon>
        <taxon>Bignoniaceae</taxon>
        <taxon>Crescentiina</taxon>
        <taxon>Tabebuia alliance</taxon>
        <taxon>Handroanthus</taxon>
    </lineage>
</organism>
<keyword evidence="13" id="KW-0732">Signal</keyword>
<comment type="pathway">
    <text evidence="2 13">Glycan metabolism; pectin degradation; 2-dehydro-3-deoxy-D-gluconate from pectin: step 1/5.</text>
</comment>
<evidence type="ECO:0000313" key="16">
    <source>
        <dbReference type="Proteomes" id="UP000231279"/>
    </source>
</evidence>
<dbReference type="Pfam" id="PF04043">
    <property type="entry name" value="PMEI"/>
    <property type="match status" value="1"/>
</dbReference>
<keyword evidence="9 13" id="KW-0063">Aspartyl esterase</keyword>
<dbReference type="InterPro" id="IPR011050">
    <property type="entry name" value="Pectin_lyase_fold/virulence"/>
</dbReference>
<dbReference type="PROSITE" id="PS00503">
    <property type="entry name" value="PECTINESTERASE_2"/>
    <property type="match status" value="1"/>
</dbReference>
<keyword evidence="8 13" id="KW-0378">Hydrolase</keyword>
<dbReference type="Gene3D" id="2.160.20.10">
    <property type="entry name" value="Single-stranded right-handed beta-helix, Pectin lyase-like"/>
    <property type="match status" value="1"/>
</dbReference>
<dbReference type="PROSITE" id="PS00800">
    <property type="entry name" value="PECTINESTERASE_1"/>
    <property type="match status" value="1"/>
</dbReference>
<sequence>MGNHIISFLAFLFFHILLLTHFGLANCATFCTQTPYPELCSSLISTSTTNQPTLDGNNDDQNYLSHLRSMSLRATLIQAEKSHELISQMDLTSFNDLAKSAWTDCVELYEDTIHHLSRSVNYENNPLDAQTWLSAAIANEQACQNGFLDFNLSSHLQSFPYTLSDFSKFLSNSLAINKAMGISSSHTAQLHTTKNNKNRRLLIAHEVLQNDRVSFPGWVSPGDRKLLQSSGARTKLADMVVAQDGSGNYRTISEALAAAAKQRSGTKRFVIYVKKGIYKENVEVKRSMKNLMFIGDGIDATIVTGNKNVQDGSTTFRSATLAVTGNGFIARGMTFENTAGPRKRQAVALRSSSDFSVFYQCSFKGYQDTLYVHSQRQFYRDCDIYGTVDFIFGDAVTVIQNSNIYIRKPMSNQKNTVTAQGRKDPNENTGIIIHNSRVTGAAPAGPINFNYKSYLGRPWKKYSRTVFMKCTIDGLIDPAGWLPWSGDFGLSTLYYGEYMNTGSGASTSGRVKWPGFHVITNAAVARKFSVGNFLAGDSWIPSAGVPFTSGL</sequence>
<keyword evidence="6 13" id="KW-0134">Cell wall</keyword>
<evidence type="ECO:0000256" key="4">
    <source>
        <dbReference type="ARBA" id="ARBA00007786"/>
    </source>
</evidence>
<comment type="function">
    <text evidence="13">Acts in the modification of cell walls via demethylesterification of cell wall pectin.</text>
</comment>
<protein>
    <recommendedName>
        <fullName evidence="5 13">Pectinesterase</fullName>
        <ecNumber evidence="5 13">3.1.1.11</ecNumber>
    </recommendedName>
</protein>
<evidence type="ECO:0000256" key="3">
    <source>
        <dbReference type="ARBA" id="ARBA00006027"/>
    </source>
</evidence>
<evidence type="ECO:0000256" key="6">
    <source>
        <dbReference type="ARBA" id="ARBA00022512"/>
    </source>
</evidence>
<dbReference type="SUPFAM" id="SSF51126">
    <property type="entry name" value="Pectin lyase-like"/>
    <property type="match status" value="1"/>
</dbReference>
<dbReference type="InterPro" id="IPR018040">
    <property type="entry name" value="Pectinesterase_Tyr_AS"/>
</dbReference>
<dbReference type="Gene3D" id="1.20.140.40">
    <property type="entry name" value="Invertase/pectin methylesterase inhibitor family protein"/>
    <property type="match status" value="1"/>
</dbReference>
<feature type="chain" id="PRO_5013429500" description="Pectinesterase" evidence="13">
    <location>
        <begin position="28"/>
        <end position="551"/>
    </location>
</feature>
<evidence type="ECO:0000256" key="9">
    <source>
        <dbReference type="ARBA" id="ARBA00023085"/>
    </source>
</evidence>
<evidence type="ECO:0000256" key="5">
    <source>
        <dbReference type="ARBA" id="ARBA00013229"/>
    </source>
</evidence>
<comment type="similarity">
    <text evidence="3">In the N-terminal section; belongs to the PMEI family.</text>
</comment>
<dbReference type="PANTHER" id="PTHR31707">
    <property type="entry name" value="PECTINESTERASE"/>
    <property type="match status" value="1"/>
</dbReference>